<dbReference type="InterPro" id="IPR036388">
    <property type="entry name" value="WH-like_DNA-bd_sf"/>
</dbReference>
<dbReference type="EMBL" id="UOGJ01000050">
    <property type="protein sequence ID" value="VAX35399.1"/>
    <property type="molecule type" value="Genomic_DNA"/>
</dbReference>
<dbReference type="InterPro" id="IPR002852">
    <property type="entry name" value="UPF0251"/>
</dbReference>
<reference evidence="2" key="1">
    <citation type="submission" date="2018-06" db="EMBL/GenBank/DDBJ databases">
        <authorList>
            <person name="Zhirakovskaya E."/>
        </authorList>
    </citation>
    <scope>NUCLEOTIDE SEQUENCE</scope>
</reference>
<dbReference type="Pfam" id="PF02001">
    <property type="entry name" value="DUF134"/>
    <property type="match status" value="1"/>
</dbReference>
<accession>A0A3B1CZW7</accession>
<dbReference type="AlphaFoldDB" id="A0A3B1CZW7"/>
<proteinExistence type="inferred from homology"/>
<evidence type="ECO:0000313" key="2">
    <source>
        <dbReference type="EMBL" id="VAX35399.1"/>
    </source>
</evidence>
<gene>
    <name evidence="2" type="ORF">MNBD_UNCLBAC01-823</name>
</gene>
<evidence type="ECO:0000256" key="1">
    <source>
        <dbReference type="ARBA" id="ARBA00009350"/>
    </source>
</evidence>
<dbReference type="PANTHER" id="PTHR37478">
    <property type="match status" value="1"/>
</dbReference>
<dbReference type="HAMAP" id="MF_00674">
    <property type="entry name" value="UPF0251"/>
    <property type="match status" value="1"/>
</dbReference>
<sequence length="136" mass="15592">MKKGRQKKIRYIQKMPQIVQFSPRGKPGRPDEIELQIDQFEAIKLADYQGYSQIEGAEAMGLSRPSFGRILREARKIIANALVNGKVIRIRMGDAQVGIRKKNLPKKNKNASKNQITEEAVRKIILEYTKKTKKEV</sequence>
<dbReference type="PANTHER" id="PTHR37478:SF2">
    <property type="entry name" value="UPF0251 PROTEIN TK0562"/>
    <property type="match status" value="1"/>
</dbReference>
<organism evidence="2">
    <name type="scientific">hydrothermal vent metagenome</name>
    <dbReference type="NCBI Taxonomy" id="652676"/>
    <lineage>
        <taxon>unclassified sequences</taxon>
        <taxon>metagenomes</taxon>
        <taxon>ecological metagenomes</taxon>
    </lineage>
</organism>
<dbReference type="Gene3D" id="1.10.10.10">
    <property type="entry name" value="Winged helix-like DNA-binding domain superfamily/Winged helix DNA-binding domain"/>
    <property type="match status" value="1"/>
</dbReference>
<protein>
    <submittedName>
        <fullName evidence="2">Uncharacterized protein</fullName>
    </submittedName>
</protein>
<comment type="similarity">
    <text evidence="1">Belongs to the UPF0251 family.</text>
</comment>
<name>A0A3B1CZW7_9ZZZZ</name>